<dbReference type="RefSeq" id="WP_328952821.1">
    <property type="nucleotide sequence ID" value="NZ_CP108110.1"/>
</dbReference>
<feature type="compositionally biased region" description="Basic residues" evidence="1">
    <location>
        <begin position="214"/>
        <end position="231"/>
    </location>
</feature>
<dbReference type="Gene3D" id="3.40.190.10">
    <property type="entry name" value="Periplasmic binding protein-like II"/>
    <property type="match status" value="2"/>
</dbReference>
<organism evidence="2 3">
    <name type="scientific">Kitasatospora purpeofusca</name>
    <dbReference type="NCBI Taxonomy" id="67352"/>
    <lineage>
        <taxon>Bacteria</taxon>
        <taxon>Bacillati</taxon>
        <taxon>Actinomycetota</taxon>
        <taxon>Actinomycetes</taxon>
        <taxon>Kitasatosporales</taxon>
        <taxon>Streptomycetaceae</taxon>
        <taxon>Kitasatospora</taxon>
    </lineage>
</organism>
<evidence type="ECO:0000313" key="2">
    <source>
        <dbReference type="EMBL" id="WUQ81746.1"/>
    </source>
</evidence>
<evidence type="ECO:0000313" key="3">
    <source>
        <dbReference type="Proteomes" id="UP001432222"/>
    </source>
</evidence>
<dbReference type="SUPFAM" id="SSF53850">
    <property type="entry name" value="Periplasmic binding protein-like II"/>
    <property type="match status" value="1"/>
</dbReference>
<proteinExistence type="predicted"/>
<evidence type="ECO:0000256" key="1">
    <source>
        <dbReference type="SAM" id="MobiDB-lite"/>
    </source>
</evidence>
<dbReference type="EMBL" id="CP108110">
    <property type="protein sequence ID" value="WUQ81746.1"/>
    <property type="molecule type" value="Genomic_DNA"/>
</dbReference>
<protein>
    <submittedName>
        <fullName evidence="2">Substrate-binding domain-containing protein</fullName>
    </submittedName>
</protein>
<accession>A0ABZ1TRZ1</accession>
<gene>
    <name evidence="2" type="ORF">OHA16_01440</name>
</gene>
<sequence length="231" mass="24197">MAGLPRLYSRDVTGLNPITPKAGALSINRPDGSGPGFTALINTTVTTLDFSRSSRGASPGDPKPYTFVPFARDAVSWSAKAGGHAPADLTTAQLGAIYECTATNWLQIDPSLANATVKPYLPPSSSDTRVASLKALGGGTAIVPGACVTAGPRNDRGTDPALDDIDVVFPYSVGVYIDQVYQGHGTAVESPGPLTLRSINTVAPVDAAQNITRRSSRRRTSRRRPGVRSSY</sequence>
<feature type="region of interest" description="Disordered" evidence="1">
    <location>
        <begin position="209"/>
        <end position="231"/>
    </location>
</feature>
<dbReference type="Proteomes" id="UP001432222">
    <property type="component" value="Chromosome"/>
</dbReference>
<reference evidence="2" key="1">
    <citation type="submission" date="2022-10" db="EMBL/GenBank/DDBJ databases">
        <title>The complete genomes of actinobacterial strains from the NBC collection.</title>
        <authorList>
            <person name="Joergensen T.S."/>
            <person name="Alvarez Arevalo M."/>
            <person name="Sterndorff E.B."/>
            <person name="Faurdal D."/>
            <person name="Vuksanovic O."/>
            <person name="Mourched A.-S."/>
            <person name="Charusanti P."/>
            <person name="Shaw S."/>
            <person name="Blin K."/>
            <person name="Weber T."/>
        </authorList>
    </citation>
    <scope>NUCLEOTIDE SEQUENCE</scope>
    <source>
        <strain evidence="2">NBC_00222</strain>
    </source>
</reference>
<keyword evidence="3" id="KW-1185">Reference proteome</keyword>
<name>A0ABZ1TRZ1_9ACTN</name>